<dbReference type="Pfam" id="PF00201">
    <property type="entry name" value="UDPGT"/>
    <property type="match status" value="1"/>
</dbReference>
<keyword evidence="2" id="KW-0328">Glycosyltransferase</keyword>
<dbReference type="GO" id="GO:0008194">
    <property type="term" value="F:UDP-glycosyltransferase activity"/>
    <property type="evidence" value="ECO:0007669"/>
    <property type="project" value="InterPro"/>
</dbReference>
<evidence type="ECO:0000256" key="3">
    <source>
        <dbReference type="ARBA" id="ARBA00022679"/>
    </source>
</evidence>
<dbReference type="AlphaFoldDB" id="A0A518VDA3"/>
<dbReference type="OrthoDB" id="6620093at2"/>
<dbReference type="NCBIfam" id="TIGR01426">
    <property type="entry name" value="MGT"/>
    <property type="match status" value="1"/>
</dbReference>
<dbReference type="SUPFAM" id="SSF53756">
    <property type="entry name" value="UDP-Glycosyltransferase/glycogen phosphorylase"/>
    <property type="match status" value="1"/>
</dbReference>
<dbReference type="GO" id="GO:0016758">
    <property type="term" value="F:hexosyltransferase activity"/>
    <property type="evidence" value="ECO:0007669"/>
    <property type="project" value="InterPro"/>
</dbReference>
<evidence type="ECO:0000313" key="4">
    <source>
        <dbReference type="EMBL" id="QDX94929.1"/>
    </source>
</evidence>
<protein>
    <submittedName>
        <fullName evidence="4">Glycosyl transferase</fullName>
    </submittedName>
</protein>
<dbReference type="EMBL" id="CP033464">
    <property type="protein sequence ID" value="QDX94929.1"/>
    <property type="molecule type" value="Genomic_DNA"/>
</dbReference>
<dbReference type="Gene3D" id="3.40.50.2000">
    <property type="entry name" value="Glycogen Phosphorylase B"/>
    <property type="match status" value="2"/>
</dbReference>
<dbReference type="PANTHER" id="PTHR48043:SF145">
    <property type="entry name" value="FI06409P-RELATED"/>
    <property type="match status" value="1"/>
</dbReference>
<dbReference type="InterPro" id="IPR002213">
    <property type="entry name" value="UDP_glucos_trans"/>
</dbReference>
<proteinExistence type="inferred from homology"/>
<dbReference type="Proteomes" id="UP000319432">
    <property type="component" value="Chromosome"/>
</dbReference>
<name>A0A518VDA3_BRELA</name>
<keyword evidence="5" id="KW-1185">Reference proteome</keyword>
<dbReference type="InterPro" id="IPR050271">
    <property type="entry name" value="UDP-glycosyltransferase"/>
</dbReference>
<dbReference type="FunFam" id="3.40.50.2000:FF:000072">
    <property type="entry name" value="Glycosyl transferase"/>
    <property type="match status" value="1"/>
</dbReference>
<evidence type="ECO:0000256" key="2">
    <source>
        <dbReference type="ARBA" id="ARBA00022676"/>
    </source>
</evidence>
<evidence type="ECO:0000313" key="5">
    <source>
        <dbReference type="Proteomes" id="UP000319432"/>
    </source>
</evidence>
<gene>
    <name evidence="4" type="ORF">EEL30_23160</name>
</gene>
<accession>A0A518VDA3</accession>
<sequence>MARALYISMLGEGHVNPTLGLVSDLVKRGEQIVYYSSNKFQEKIEKTGATFRPINQEAQRKLQESSHLLNSQPEEYLLQFLSALEMITDSVLDEISKETYDYILYDAQSLTGQWVAHQCRLLSIATWTTFAFSQDPQVNMELTGTSDMKRKQERLAMIQAFLRLEEIEKRKKHLENKYEVPLPGNFLLSPGSGDLNIVFTSSYFQRNSQNFKDNYIFVGPSITESSNLGDFPIDSLKEKCVIFISMGTIVSKQSDLYQKCFEALKDLDVKVVLSIGRELTVEQLGDVPDNFIVRNYVPQLDVLRQTDVFISHCGMNSTSESLYFEVPLVMLPMINDQPMVAHRVKELGAGTMLNIKQLSCEDLKQAVNEVLQNPVYKEKAKIISQSFRDAGGYDKASDEVLKFTRLIQNI</sequence>
<dbReference type="CDD" id="cd03784">
    <property type="entry name" value="GT1_Gtf-like"/>
    <property type="match status" value="1"/>
</dbReference>
<organism evidence="4 5">
    <name type="scientific">Brevibacillus laterosporus</name>
    <name type="common">Bacillus laterosporus</name>
    <dbReference type="NCBI Taxonomy" id="1465"/>
    <lineage>
        <taxon>Bacteria</taxon>
        <taxon>Bacillati</taxon>
        <taxon>Bacillota</taxon>
        <taxon>Bacilli</taxon>
        <taxon>Bacillales</taxon>
        <taxon>Paenibacillaceae</taxon>
        <taxon>Brevibacillus</taxon>
    </lineage>
</organism>
<comment type="similarity">
    <text evidence="1">Belongs to the UDP-glycosyltransferase family.</text>
</comment>
<dbReference type="PANTHER" id="PTHR48043">
    <property type="entry name" value="EG:EG0003.4 PROTEIN-RELATED"/>
    <property type="match status" value="1"/>
</dbReference>
<keyword evidence="3 4" id="KW-0808">Transferase</keyword>
<reference evidence="4 5" key="1">
    <citation type="submission" date="2018-11" db="EMBL/GenBank/DDBJ databases">
        <title>Phylogenetic determinants of toxin gene distribution in genomes of Brevibacillus laterosporus.</title>
        <authorList>
            <person name="Glare T.R."/>
            <person name="Durrant A."/>
            <person name="Berry C."/>
            <person name="Palma L."/>
            <person name="Ormskirk M."/>
            <person name="Cox M.O."/>
        </authorList>
    </citation>
    <scope>NUCLEOTIDE SEQUENCE [LARGE SCALE GENOMIC DNA]</scope>
    <source>
        <strain evidence="4 5">1821L</strain>
    </source>
</reference>
<evidence type="ECO:0000256" key="1">
    <source>
        <dbReference type="ARBA" id="ARBA00009995"/>
    </source>
</evidence>
<dbReference type="InterPro" id="IPR006326">
    <property type="entry name" value="UDPGT_MGT-like"/>
</dbReference>